<feature type="domain" description="Hda lid" evidence="3">
    <location>
        <begin position="167"/>
        <end position="231"/>
    </location>
</feature>
<protein>
    <submittedName>
        <fullName evidence="4">DnaA regulatory inactivator Hda</fullName>
    </submittedName>
</protein>
<evidence type="ECO:0000259" key="2">
    <source>
        <dbReference type="Pfam" id="PF00308"/>
    </source>
</evidence>
<keyword evidence="5" id="KW-1185">Reference proteome</keyword>
<comment type="similarity">
    <text evidence="1">Belongs to the DnaA family.</text>
</comment>
<dbReference type="InterPro" id="IPR017788">
    <property type="entry name" value="Hda"/>
</dbReference>
<comment type="caution">
    <text evidence="4">The sequence shown here is derived from an EMBL/GenBank/DDBJ whole genome shotgun (WGS) entry which is preliminary data.</text>
</comment>
<dbReference type="SUPFAM" id="SSF52540">
    <property type="entry name" value="P-loop containing nucleoside triphosphate hydrolases"/>
    <property type="match status" value="1"/>
</dbReference>
<evidence type="ECO:0000313" key="4">
    <source>
        <dbReference type="EMBL" id="MFC6440277.1"/>
    </source>
</evidence>
<dbReference type="InterPro" id="IPR013317">
    <property type="entry name" value="DnaA_dom"/>
</dbReference>
<dbReference type="Proteomes" id="UP001596364">
    <property type="component" value="Unassembled WGS sequence"/>
</dbReference>
<sequence length="233" mass="25915">MQEQLSLPVTLPDDQTFDSFIAAGNEALLAHLHAPRQAGKSGACLTFIAGDAGSGKSHLLYAMCHQLSAAQQQVGYLDLQLLGQLQPAMLTGLEHYDLICIDNLHCLDGHQLWQEALFDLINRCIEVGRAHLVVTANSGPKSLPLQLADLQSRLSWGTTFSLSALQDDELQTMLIKRAQLRGMVMNQEVAHFILTRYTRHSHRLMDLLARLDQLSLQQQKKLTIPFVKQVLSL</sequence>
<dbReference type="EMBL" id="JBHSUS010000001">
    <property type="protein sequence ID" value="MFC6440277.1"/>
    <property type="molecule type" value="Genomic_DNA"/>
</dbReference>
<feature type="domain" description="Chromosomal replication initiator protein DnaA ATPAse" evidence="2">
    <location>
        <begin position="13"/>
        <end position="159"/>
    </location>
</feature>
<dbReference type="RefSeq" id="WP_131258079.1">
    <property type="nucleotide sequence ID" value="NZ_JBHSUS010000001.1"/>
</dbReference>
<dbReference type="Pfam" id="PF22688">
    <property type="entry name" value="Hda_lid"/>
    <property type="match status" value="1"/>
</dbReference>
<dbReference type="Gene3D" id="1.10.8.60">
    <property type="match status" value="1"/>
</dbReference>
<gene>
    <name evidence="4" type="primary">hda</name>
    <name evidence="4" type="ORF">ACFP85_08965</name>
</gene>
<dbReference type="Gene3D" id="3.40.50.300">
    <property type="entry name" value="P-loop containing nucleotide triphosphate hydrolases"/>
    <property type="match status" value="1"/>
</dbReference>
<reference evidence="5" key="1">
    <citation type="journal article" date="2019" name="Int. J. Syst. Evol. Microbiol.">
        <title>The Global Catalogue of Microorganisms (GCM) 10K type strain sequencing project: providing services to taxonomists for standard genome sequencing and annotation.</title>
        <authorList>
            <consortium name="The Broad Institute Genomics Platform"/>
            <consortium name="The Broad Institute Genome Sequencing Center for Infectious Disease"/>
            <person name="Wu L."/>
            <person name="Ma J."/>
        </authorList>
    </citation>
    <scope>NUCLEOTIDE SEQUENCE [LARGE SCALE GENOMIC DNA]</scope>
    <source>
        <strain evidence="5">CGMCC 1.16031</strain>
    </source>
</reference>
<organism evidence="4 5">
    <name type="scientific">Pseudobowmanella zhangzhouensis</name>
    <dbReference type="NCBI Taxonomy" id="1537679"/>
    <lineage>
        <taxon>Bacteria</taxon>
        <taxon>Pseudomonadati</taxon>
        <taxon>Pseudomonadota</taxon>
        <taxon>Gammaproteobacteria</taxon>
        <taxon>Alteromonadales</taxon>
        <taxon>Alteromonadaceae</taxon>
    </lineage>
</organism>
<dbReference type="PRINTS" id="PR00051">
    <property type="entry name" value="DNAA"/>
</dbReference>
<accession>A0ABW1XLP9</accession>
<evidence type="ECO:0000259" key="3">
    <source>
        <dbReference type="Pfam" id="PF22688"/>
    </source>
</evidence>
<dbReference type="NCBIfam" id="TIGR03420">
    <property type="entry name" value="DnaA_homol_Hda"/>
    <property type="match status" value="1"/>
</dbReference>
<dbReference type="Pfam" id="PF00308">
    <property type="entry name" value="Bac_DnaA"/>
    <property type="match status" value="1"/>
</dbReference>
<dbReference type="InterPro" id="IPR020591">
    <property type="entry name" value="Chromosome_initiator_DnaA-like"/>
</dbReference>
<evidence type="ECO:0000313" key="5">
    <source>
        <dbReference type="Proteomes" id="UP001596364"/>
    </source>
</evidence>
<dbReference type="InterPro" id="IPR027417">
    <property type="entry name" value="P-loop_NTPase"/>
</dbReference>
<proteinExistence type="inferred from homology"/>
<dbReference type="InterPro" id="IPR055199">
    <property type="entry name" value="Hda_lid"/>
</dbReference>
<dbReference type="PANTHER" id="PTHR30050">
    <property type="entry name" value="CHROMOSOMAL REPLICATION INITIATOR PROTEIN DNAA"/>
    <property type="match status" value="1"/>
</dbReference>
<keyword evidence="1" id="KW-0235">DNA replication</keyword>
<dbReference type="PANTHER" id="PTHR30050:SF5">
    <property type="entry name" value="DNAA REGULATORY INACTIVATOR HDA"/>
    <property type="match status" value="1"/>
</dbReference>
<evidence type="ECO:0000256" key="1">
    <source>
        <dbReference type="RuleBase" id="RU004227"/>
    </source>
</evidence>
<name>A0ABW1XLP9_9ALTE</name>